<reference evidence="1 2" key="1">
    <citation type="submission" date="2016-08" db="EMBL/GenBank/DDBJ databases">
        <authorList>
            <person name="Seilhamer J.J."/>
        </authorList>
    </citation>
    <scope>NUCLEOTIDE SEQUENCE [LARGE SCALE GENOMIC DNA]</scope>
    <source>
        <strain evidence="1 2">NML150140-1</strain>
    </source>
</reference>
<comment type="caution">
    <text evidence="1">The sequence shown here is derived from an EMBL/GenBank/DDBJ whole genome shotgun (WGS) entry which is preliminary data.</text>
</comment>
<organism evidence="1 2">
    <name type="scientific">Eisenbergiella tayi</name>
    <dbReference type="NCBI Taxonomy" id="1432052"/>
    <lineage>
        <taxon>Bacteria</taxon>
        <taxon>Bacillati</taxon>
        <taxon>Bacillota</taxon>
        <taxon>Clostridia</taxon>
        <taxon>Lachnospirales</taxon>
        <taxon>Lachnospiraceae</taxon>
        <taxon>Eisenbergiella</taxon>
    </lineage>
</organism>
<name>A0A1E3UIF0_9FIRM</name>
<dbReference type="OrthoDB" id="25751at2"/>
<protein>
    <submittedName>
        <fullName evidence="1">Uncharacterized protein</fullName>
    </submittedName>
</protein>
<dbReference type="Proteomes" id="UP000094271">
    <property type="component" value="Unassembled WGS sequence"/>
</dbReference>
<proteinExistence type="predicted"/>
<accession>A0A1E3UIF0</accession>
<dbReference type="EMBL" id="MEHA01000011">
    <property type="protein sequence ID" value="ODR50360.1"/>
    <property type="molecule type" value="Genomic_DNA"/>
</dbReference>
<sequence>MFKKFADYLFYLLPAPLKKERQKNQFYLFFKVTGRIFDDMKQDILRLRRQRYISTQDKALLEVTGQDRGMFRMRTESIDRFRNRLQMKAIIAELAGSEKGILLAIASLGLQAAIEPLWKTDPARWAEIFIDIQVPEEEGLIDYDSILSEVMKVKQASTLPHFRFTYRTTAIEKVIAVGGICSCIKVQAYVPDRIATRGELQVAATLYMGTQIKIKAGG</sequence>
<dbReference type="RefSeq" id="WP_069431736.1">
    <property type="nucleotide sequence ID" value="NZ_MEHA01000011.1"/>
</dbReference>
<gene>
    <name evidence="1" type="ORF">BEI59_16015</name>
</gene>
<evidence type="ECO:0000313" key="2">
    <source>
        <dbReference type="Proteomes" id="UP000094271"/>
    </source>
</evidence>
<evidence type="ECO:0000313" key="1">
    <source>
        <dbReference type="EMBL" id="ODR50360.1"/>
    </source>
</evidence>
<dbReference type="AlphaFoldDB" id="A0A1E3UIF0"/>